<comment type="similarity">
    <text evidence="1">Belongs to the 'phage' integrase family.</text>
</comment>
<feature type="domain" description="Tyr recombinase" evidence="4">
    <location>
        <begin position="141"/>
        <end position="318"/>
    </location>
</feature>
<dbReference type="GO" id="GO:0015074">
    <property type="term" value="P:DNA integration"/>
    <property type="evidence" value="ECO:0007669"/>
    <property type="project" value="InterPro"/>
</dbReference>
<dbReference type="InterPro" id="IPR002104">
    <property type="entry name" value="Integrase_catalytic"/>
</dbReference>
<dbReference type="Gene3D" id="1.10.150.130">
    <property type="match status" value="1"/>
</dbReference>
<dbReference type="InterPro" id="IPR011010">
    <property type="entry name" value="DNA_brk_join_enz"/>
</dbReference>
<dbReference type="GO" id="GO:0006310">
    <property type="term" value="P:DNA recombination"/>
    <property type="evidence" value="ECO:0007669"/>
    <property type="project" value="UniProtKB-KW"/>
</dbReference>
<feature type="non-terminal residue" evidence="5">
    <location>
        <position position="1"/>
    </location>
</feature>
<sequence>HYQYICDHDSFVTAKKVYSRYVGFKEDSHTLMELFREQLESYKEKVGKEKAKSTYLGLVADYKSALLFLKDKKNVEDIALDELDKDFIEDYYNWMLGTCGSASSTAFGRVNTMKWLMHIAQEKGLIKVHPFTGFGCKPGYKRRSFLSEEELQRLIHVELRYKRQQAMRDMLLFMCFTGLAFADLKAITYKNIHTDSDGGTWLMGNRIKTGVAYVVKLLPIAIELVEKYKGDNKKKDSPDCVFPVGDYETMKSSFKVLGKKCDCNVNITPHIGRHTFAVLAILKGMPLETLQKVLGHKSILSTQVYAELINPKVGEDTDRMCDKIGSVYRLAN</sequence>
<dbReference type="InterPro" id="IPR050090">
    <property type="entry name" value="Tyrosine_recombinase_XerCD"/>
</dbReference>
<name>A0A641RQP4_BACOV</name>
<evidence type="ECO:0000256" key="2">
    <source>
        <dbReference type="ARBA" id="ARBA00023125"/>
    </source>
</evidence>
<reference evidence="5" key="1">
    <citation type="journal article" date="2019" name="Nat. Med.">
        <title>A library of human gut bacterial isolates paired with longitudinal multiomics data enables mechanistic microbiome research.</title>
        <authorList>
            <person name="Poyet M."/>
            <person name="Groussin M."/>
            <person name="Gibbons S.M."/>
            <person name="Avila-Pacheco J."/>
            <person name="Jiang X."/>
            <person name="Kearney S.M."/>
            <person name="Perrotta A.R."/>
            <person name="Berdy B."/>
            <person name="Zhao S."/>
            <person name="Lieberman T.D."/>
            <person name="Swanson P.K."/>
            <person name="Smith M."/>
            <person name="Roesemann S."/>
            <person name="Alexander J.E."/>
            <person name="Rich S.A."/>
            <person name="Livny J."/>
            <person name="Vlamakis H."/>
            <person name="Clish C."/>
            <person name="Bullock K."/>
            <person name="Deik A."/>
            <person name="Scott J."/>
            <person name="Pierce K.A."/>
            <person name="Xavier R.J."/>
            <person name="Alm E.J."/>
        </authorList>
    </citation>
    <scope>NUCLEOTIDE SEQUENCE</scope>
    <source>
        <strain evidence="5">BIOML-A147</strain>
    </source>
</reference>
<dbReference type="AlphaFoldDB" id="A0A641RQP4"/>
<dbReference type="InterPro" id="IPR025269">
    <property type="entry name" value="SAM-like_dom"/>
</dbReference>
<comment type="caution">
    <text evidence="5">The sequence shown here is derived from an EMBL/GenBank/DDBJ whole genome shotgun (WGS) entry which is preliminary data.</text>
</comment>
<dbReference type="Pfam" id="PF13102">
    <property type="entry name" value="Phage_int_SAM_5"/>
    <property type="match status" value="1"/>
</dbReference>
<proteinExistence type="inferred from homology"/>
<dbReference type="PANTHER" id="PTHR30349:SF64">
    <property type="entry name" value="PROPHAGE INTEGRASE INTD-RELATED"/>
    <property type="match status" value="1"/>
</dbReference>
<evidence type="ECO:0000259" key="4">
    <source>
        <dbReference type="PROSITE" id="PS51898"/>
    </source>
</evidence>
<protein>
    <submittedName>
        <fullName evidence="5">Site-specific integrase</fullName>
    </submittedName>
</protein>
<evidence type="ECO:0000256" key="1">
    <source>
        <dbReference type="ARBA" id="ARBA00008857"/>
    </source>
</evidence>
<dbReference type="Gene3D" id="1.10.443.10">
    <property type="entry name" value="Intergrase catalytic core"/>
    <property type="match status" value="1"/>
</dbReference>
<dbReference type="CDD" id="cd01185">
    <property type="entry name" value="INTN1_C_like"/>
    <property type="match status" value="1"/>
</dbReference>
<dbReference type="Pfam" id="PF00589">
    <property type="entry name" value="Phage_integrase"/>
    <property type="match status" value="1"/>
</dbReference>
<dbReference type="PROSITE" id="PS51898">
    <property type="entry name" value="TYR_RECOMBINASE"/>
    <property type="match status" value="1"/>
</dbReference>
<dbReference type="InterPro" id="IPR013762">
    <property type="entry name" value="Integrase-like_cat_sf"/>
</dbReference>
<dbReference type="GO" id="GO:0003677">
    <property type="term" value="F:DNA binding"/>
    <property type="evidence" value="ECO:0007669"/>
    <property type="project" value="UniProtKB-KW"/>
</dbReference>
<dbReference type="EMBL" id="VWKO01000467">
    <property type="protein sequence ID" value="KAA4018827.1"/>
    <property type="molecule type" value="Genomic_DNA"/>
</dbReference>
<keyword evidence="2" id="KW-0238">DNA-binding</keyword>
<evidence type="ECO:0000313" key="5">
    <source>
        <dbReference type="EMBL" id="KAA4018827.1"/>
    </source>
</evidence>
<organism evidence="5">
    <name type="scientific">Bacteroides ovatus</name>
    <dbReference type="NCBI Taxonomy" id="28116"/>
    <lineage>
        <taxon>Bacteria</taxon>
        <taxon>Pseudomonadati</taxon>
        <taxon>Bacteroidota</taxon>
        <taxon>Bacteroidia</taxon>
        <taxon>Bacteroidales</taxon>
        <taxon>Bacteroidaceae</taxon>
        <taxon>Bacteroides</taxon>
    </lineage>
</organism>
<evidence type="ECO:0000256" key="3">
    <source>
        <dbReference type="ARBA" id="ARBA00023172"/>
    </source>
</evidence>
<dbReference type="InterPro" id="IPR010998">
    <property type="entry name" value="Integrase_recombinase_N"/>
</dbReference>
<accession>A0A641RQP4</accession>
<dbReference type="SUPFAM" id="SSF56349">
    <property type="entry name" value="DNA breaking-rejoining enzymes"/>
    <property type="match status" value="1"/>
</dbReference>
<dbReference type="PANTHER" id="PTHR30349">
    <property type="entry name" value="PHAGE INTEGRASE-RELATED"/>
    <property type="match status" value="1"/>
</dbReference>
<gene>
    <name evidence="5" type="ORF">F3D60_30310</name>
</gene>
<keyword evidence="3" id="KW-0233">DNA recombination</keyword>